<dbReference type="Pfam" id="PF20628">
    <property type="entry name" value="Dyp_perox_C"/>
    <property type="match status" value="1"/>
</dbReference>
<feature type="domain" description="Dyp-type peroxidase C-terminal" evidence="8">
    <location>
        <begin position="138"/>
        <end position="295"/>
    </location>
</feature>
<evidence type="ECO:0000313" key="10">
    <source>
        <dbReference type="Proteomes" id="UP001501169"/>
    </source>
</evidence>
<keyword evidence="3" id="KW-0479">Metal-binding</keyword>
<dbReference type="NCBIfam" id="TIGR01413">
    <property type="entry name" value="Dyp_perox_fam"/>
    <property type="match status" value="1"/>
</dbReference>
<evidence type="ECO:0000256" key="2">
    <source>
        <dbReference type="ARBA" id="ARBA00022559"/>
    </source>
</evidence>
<evidence type="ECO:0000313" key="9">
    <source>
        <dbReference type="EMBL" id="GAA0548294.1"/>
    </source>
</evidence>
<protein>
    <submittedName>
        <fullName evidence="9">Dyp-type peroxidase</fullName>
    </submittedName>
</protein>
<comment type="cofactor">
    <cofactor evidence="1">
        <name>heme b</name>
        <dbReference type="ChEBI" id="CHEBI:60344"/>
    </cofactor>
</comment>
<name>A0ABN1DPD3_9GAMM</name>
<evidence type="ECO:0000256" key="3">
    <source>
        <dbReference type="ARBA" id="ARBA00022723"/>
    </source>
</evidence>
<proteinExistence type="inferred from homology"/>
<keyword evidence="2 9" id="KW-0575">Peroxidase</keyword>
<feature type="domain" description="Dyp-type peroxidase N-terminal" evidence="7">
    <location>
        <begin position="5"/>
        <end position="134"/>
    </location>
</feature>
<dbReference type="Pfam" id="PF04261">
    <property type="entry name" value="Dyp_perox_N"/>
    <property type="match status" value="1"/>
</dbReference>
<keyword evidence="4" id="KW-0560">Oxidoreductase</keyword>
<dbReference type="InterPro" id="IPR048328">
    <property type="entry name" value="Dyp_perox_C"/>
</dbReference>
<evidence type="ECO:0000259" key="7">
    <source>
        <dbReference type="Pfam" id="PF04261"/>
    </source>
</evidence>
<accession>A0ABN1DPD3</accession>
<evidence type="ECO:0000256" key="4">
    <source>
        <dbReference type="ARBA" id="ARBA00023002"/>
    </source>
</evidence>
<dbReference type="PROSITE" id="PS51404">
    <property type="entry name" value="DYP_PEROXIDASE"/>
    <property type="match status" value="1"/>
</dbReference>
<evidence type="ECO:0000256" key="6">
    <source>
        <dbReference type="ARBA" id="ARBA00025737"/>
    </source>
</evidence>
<dbReference type="InterPro" id="IPR006314">
    <property type="entry name" value="Dyp_peroxidase"/>
</dbReference>
<reference evidence="9 10" key="1">
    <citation type="journal article" date="2019" name="Int. J. Syst. Evol. Microbiol.">
        <title>The Global Catalogue of Microorganisms (GCM) 10K type strain sequencing project: providing services to taxonomists for standard genome sequencing and annotation.</title>
        <authorList>
            <consortium name="The Broad Institute Genomics Platform"/>
            <consortium name="The Broad Institute Genome Sequencing Center for Infectious Disease"/>
            <person name="Wu L."/>
            <person name="Ma J."/>
        </authorList>
    </citation>
    <scope>NUCLEOTIDE SEQUENCE [LARGE SCALE GENOMIC DNA]</scope>
    <source>
        <strain evidence="9 10">JCM 14331</strain>
    </source>
</reference>
<evidence type="ECO:0000256" key="5">
    <source>
        <dbReference type="ARBA" id="ARBA00023004"/>
    </source>
</evidence>
<dbReference type="RefSeq" id="WP_134052676.1">
    <property type="nucleotide sequence ID" value="NZ_BAAAEO010000002.1"/>
</dbReference>
<dbReference type="EMBL" id="BAAAEO010000002">
    <property type="protein sequence ID" value="GAA0548294.1"/>
    <property type="molecule type" value="Genomic_DNA"/>
</dbReference>
<organism evidence="9 10">
    <name type="scientific">Rheinheimera aquimaris</name>
    <dbReference type="NCBI Taxonomy" id="412437"/>
    <lineage>
        <taxon>Bacteria</taxon>
        <taxon>Pseudomonadati</taxon>
        <taxon>Pseudomonadota</taxon>
        <taxon>Gammaproteobacteria</taxon>
        <taxon>Chromatiales</taxon>
        <taxon>Chromatiaceae</taxon>
        <taxon>Rheinheimera</taxon>
    </lineage>
</organism>
<comment type="caution">
    <text evidence="9">The sequence shown here is derived from an EMBL/GenBank/DDBJ whole genome shotgun (WGS) entry which is preliminary data.</text>
</comment>
<evidence type="ECO:0000256" key="1">
    <source>
        <dbReference type="ARBA" id="ARBA00001970"/>
    </source>
</evidence>
<comment type="similarity">
    <text evidence="6">Belongs to the DyP-type peroxidase family.</text>
</comment>
<gene>
    <name evidence="9" type="ORF">GCM10009098_14870</name>
</gene>
<dbReference type="InterPro" id="IPR011008">
    <property type="entry name" value="Dimeric_a/b-barrel"/>
</dbReference>
<dbReference type="PANTHER" id="PTHR30521:SF0">
    <property type="entry name" value="DYP-TYPE PEROXIDASE FAMILY PROTEIN"/>
    <property type="match status" value="1"/>
</dbReference>
<dbReference type="InterPro" id="IPR048327">
    <property type="entry name" value="Dyp_perox_N"/>
</dbReference>
<keyword evidence="10" id="KW-1185">Reference proteome</keyword>
<sequence length="304" mass="33916">MAREQLGICTEANLHGSYLLLNAYEGHESVLRYKLARIPQLIDRLAAHFSESMLTAVVAIGSNYWDLLYPDARPAGLKSFPDLTLDDIGLSPVPIDLLIQVRSDRLDVNVIACQQILQVLQGHTELQDQLQGFRYLDGRDLSGFINAPYNPGGRHKRQVALVDSAQQPVFAAGSYVYFQQLCFDQMLWQQLSLTEQEEVMGYDKVSAKPLSNTLMLPDSHLASTQQSGSTVLMQNMPFYQPKRQGLIQLSYAAKAEYLADALFRRLGVSEQLTATDALLSYYRIELSAAFFAPSLSFLELSAKG</sequence>
<dbReference type="Proteomes" id="UP001501169">
    <property type="component" value="Unassembled WGS sequence"/>
</dbReference>
<dbReference type="SUPFAM" id="SSF54909">
    <property type="entry name" value="Dimeric alpha+beta barrel"/>
    <property type="match status" value="1"/>
</dbReference>
<evidence type="ECO:0000259" key="8">
    <source>
        <dbReference type="Pfam" id="PF20628"/>
    </source>
</evidence>
<dbReference type="GO" id="GO:0004601">
    <property type="term" value="F:peroxidase activity"/>
    <property type="evidence" value="ECO:0007669"/>
    <property type="project" value="UniProtKB-KW"/>
</dbReference>
<dbReference type="PANTHER" id="PTHR30521">
    <property type="entry name" value="DEFERROCHELATASE/PEROXIDASE"/>
    <property type="match status" value="1"/>
</dbReference>
<keyword evidence="5" id="KW-0408">Iron</keyword>